<evidence type="ECO:0000256" key="4">
    <source>
        <dbReference type="ARBA" id="ARBA00022989"/>
    </source>
</evidence>
<accession>A0A191V2I5</accession>
<dbReference type="EMBL" id="CP015866">
    <property type="protein sequence ID" value="ANJ09123.1"/>
    <property type="molecule type" value="Genomic_DNA"/>
</dbReference>
<protein>
    <submittedName>
        <fullName evidence="10">GtrA family protein</fullName>
    </submittedName>
</protein>
<evidence type="ECO:0000256" key="2">
    <source>
        <dbReference type="ARBA" id="ARBA00009399"/>
    </source>
</evidence>
<dbReference type="Pfam" id="PF04138">
    <property type="entry name" value="GtrA_DPMS_TM"/>
    <property type="match status" value="1"/>
</dbReference>
<feature type="transmembrane region" description="Helical" evidence="7">
    <location>
        <begin position="73"/>
        <end position="95"/>
    </location>
</feature>
<reference evidence="9 11" key="1">
    <citation type="submission" date="2016-05" db="EMBL/GenBank/DDBJ databases">
        <title>Non-Contiguous Finished Genome Sequence of Streptomyces parvulus 2297 Integrated Site-Specifically with Actinophage R4.</title>
        <authorList>
            <person name="Nishizawa T."/>
            <person name="Miura T."/>
            <person name="Harada C."/>
            <person name="Guo Y."/>
            <person name="Narisawa K."/>
            <person name="Ohta H."/>
            <person name="Takahashi H."/>
            <person name="Shirai M."/>
        </authorList>
    </citation>
    <scope>NUCLEOTIDE SEQUENCE [LARGE SCALE GENOMIC DNA]</scope>
    <source>
        <strain evidence="9 11">2297</strain>
    </source>
</reference>
<comment type="subcellular location">
    <subcellularLocation>
        <location evidence="1">Membrane</location>
        <topology evidence="1">Multi-pass membrane protein</topology>
    </subcellularLocation>
</comment>
<feature type="region of interest" description="Disordered" evidence="6">
    <location>
        <begin position="134"/>
        <end position="156"/>
    </location>
</feature>
<feature type="compositionally biased region" description="Gly residues" evidence="6">
    <location>
        <begin position="146"/>
        <end position="156"/>
    </location>
</feature>
<feature type="transmembrane region" description="Helical" evidence="7">
    <location>
        <begin position="107"/>
        <end position="124"/>
    </location>
</feature>
<organism evidence="9 11">
    <name type="scientific">Streptomyces parvulus</name>
    <dbReference type="NCBI Taxonomy" id="146923"/>
    <lineage>
        <taxon>Bacteria</taxon>
        <taxon>Bacillati</taxon>
        <taxon>Actinomycetota</taxon>
        <taxon>Actinomycetes</taxon>
        <taxon>Kitasatosporales</taxon>
        <taxon>Streptomycetaceae</taxon>
        <taxon>Streptomyces</taxon>
    </lineage>
</organism>
<feature type="domain" description="GtrA/DPMS transmembrane" evidence="8">
    <location>
        <begin position="11"/>
        <end position="130"/>
    </location>
</feature>
<comment type="similarity">
    <text evidence="2">Belongs to the GtrA family.</text>
</comment>
<keyword evidence="5 7" id="KW-0472">Membrane</keyword>
<dbReference type="InterPro" id="IPR051401">
    <property type="entry name" value="GtrA_CellWall_Glycosyl"/>
</dbReference>
<dbReference type="GeneID" id="91307267"/>
<name>A0A191V2I5_9ACTN</name>
<keyword evidence="3 7" id="KW-0812">Transmembrane</keyword>
<sequence>MVGDRRELAGFAAVGLLAYAVDLGLFTWLRGPAGLGPLGAKTLSFVAGCAVAYAGNALGTYRHTRPRGLRPCAVFLAVNLAGAGVQLLCLAVSHYGLGLTSQRADTVSGAGVGMVLGTILRFWGTRTLVFRAAGGSGGPTRSWTGTSGGRVGSWTG</sequence>
<dbReference type="GO" id="GO:0000271">
    <property type="term" value="P:polysaccharide biosynthetic process"/>
    <property type="evidence" value="ECO:0007669"/>
    <property type="project" value="InterPro"/>
</dbReference>
<dbReference type="AlphaFoldDB" id="A0A191V2I5"/>
<dbReference type="GO" id="GO:0005886">
    <property type="term" value="C:plasma membrane"/>
    <property type="evidence" value="ECO:0007669"/>
    <property type="project" value="TreeGrafter"/>
</dbReference>
<reference evidence="10 12" key="2">
    <citation type="submission" date="2024-01" db="EMBL/GenBank/DDBJ databases">
        <title>Genome mining of biosynthetic gene clusters to explore secondary metabolites of Streptomyces sp.</title>
        <authorList>
            <person name="Baig A."/>
            <person name="Ajitkumar Shintre N."/>
            <person name="Kumar H."/>
            <person name="Anbarasu A."/>
            <person name="Ramaiah S."/>
        </authorList>
    </citation>
    <scope>NUCLEOTIDE SEQUENCE [LARGE SCALE GENOMIC DNA]</scope>
    <source>
        <strain evidence="10 12">A03</strain>
    </source>
</reference>
<evidence type="ECO:0000313" key="12">
    <source>
        <dbReference type="Proteomes" id="UP001585018"/>
    </source>
</evidence>
<keyword evidence="12" id="KW-1185">Reference proteome</keyword>
<evidence type="ECO:0000256" key="7">
    <source>
        <dbReference type="SAM" id="Phobius"/>
    </source>
</evidence>
<gene>
    <name evidence="9" type="ORF">Spa2297_20455</name>
    <name evidence="10" type="ORF">VSS30_03690</name>
</gene>
<evidence type="ECO:0000313" key="10">
    <source>
        <dbReference type="EMBL" id="MFB8747902.1"/>
    </source>
</evidence>
<feature type="transmembrane region" description="Helical" evidence="7">
    <location>
        <begin position="44"/>
        <end position="61"/>
    </location>
</feature>
<dbReference type="Proteomes" id="UP001585018">
    <property type="component" value="Unassembled WGS sequence"/>
</dbReference>
<keyword evidence="4 7" id="KW-1133">Transmembrane helix</keyword>
<dbReference type="RefSeq" id="WP_064729453.1">
    <property type="nucleotide sequence ID" value="NZ_BMRX01000009.1"/>
</dbReference>
<dbReference type="Proteomes" id="UP000078468">
    <property type="component" value="Chromosome"/>
</dbReference>
<evidence type="ECO:0000256" key="3">
    <source>
        <dbReference type="ARBA" id="ARBA00022692"/>
    </source>
</evidence>
<proteinExistence type="inferred from homology"/>
<evidence type="ECO:0000256" key="6">
    <source>
        <dbReference type="SAM" id="MobiDB-lite"/>
    </source>
</evidence>
<dbReference type="PANTHER" id="PTHR38459">
    <property type="entry name" value="PROPHAGE BACTOPRENOL-LINKED GLUCOSE TRANSLOCASE HOMOLOG"/>
    <property type="match status" value="1"/>
</dbReference>
<evidence type="ECO:0000313" key="9">
    <source>
        <dbReference type="EMBL" id="ANJ09123.1"/>
    </source>
</evidence>
<evidence type="ECO:0000313" key="11">
    <source>
        <dbReference type="Proteomes" id="UP000078468"/>
    </source>
</evidence>
<dbReference type="InterPro" id="IPR007267">
    <property type="entry name" value="GtrA_DPMS_TM"/>
</dbReference>
<dbReference type="KEGG" id="spav:Spa2297_20455"/>
<evidence type="ECO:0000259" key="8">
    <source>
        <dbReference type="Pfam" id="PF04138"/>
    </source>
</evidence>
<evidence type="ECO:0000256" key="1">
    <source>
        <dbReference type="ARBA" id="ARBA00004141"/>
    </source>
</evidence>
<dbReference type="EMBL" id="JAYMRR010000002">
    <property type="protein sequence ID" value="MFB8747902.1"/>
    <property type="molecule type" value="Genomic_DNA"/>
</dbReference>
<dbReference type="PANTHER" id="PTHR38459:SF6">
    <property type="entry name" value="ARABINOGALACTAN BIOSYNTHESIS RECRUITING PROTEIN RV3789"/>
    <property type="match status" value="1"/>
</dbReference>
<evidence type="ECO:0000256" key="5">
    <source>
        <dbReference type="ARBA" id="ARBA00023136"/>
    </source>
</evidence>